<keyword evidence="3" id="KW-1185">Reference proteome</keyword>
<organism evidence="2 3">
    <name type="scientific">Phytophthora boehmeriae</name>
    <dbReference type="NCBI Taxonomy" id="109152"/>
    <lineage>
        <taxon>Eukaryota</taxon>
        <taxon>Sar</taxon>
        <taxon>Stramenopiles</taxon>
        <taxon>Oomycota</taxon>
        <taxon>Peronosporomycetes</taxon>
        <taxon>Peronosporales</taxon>
        <taxon>Peronosporaceae</taxon>
        <taxon>Phytophthora</taxon>
    </lineage>
</organism>
<evidence type="ECO:0000313" key="3">
    <source>
        <dbReference type="Proteomes" id="UP000693981"/>
    </source>
</evidence>
<accession>A0A8T1W8J4</accession>
<feature type="chain" id="PRO_5035793953" evidence="1">
    <location>
        <begin position="26"/>
        <end position="490"/>
    </location>
</feature>
<gene>
    <name evidence="2" type="ORF">PHYBOEH_007808</name>
</gene>
<dbReference type="AlphaFoldDB" id="A0A8T1W8J4"/>
<comment type="caution">
    <text evidence="2">The sequence shown here is derived from an EMBL/GenBank/DDBJ whole genome shotgun (WGS) entry which is preliminary data.</text>
</comment>
<feature type="signal peptide" evidence="1">
    <location>
        <begin position="1"/>
        <end position="25"/>
    </location>
</feature>
<reference evidence="2" key="1">
    <citation type="submission" date="2021-02" db="EMBL/GenBank/DDBJ databases">
        <authorList>
            <person name="Palmer J.M."/>
        </authorList>
    </citation>
    <scope>NUCLEOTIDE SEQUENCE</scope>
    <source>
        <strain evidence="2">SCRP23</strain>
    </source>
</reference>
<evidence type="ECO:0000256" key="1">
    <source>
        <dbReference type="SAM" id="SignalP"/>
    </source>
</evidence>
<evidence type="ECO:0000313" key="2">
    <source>
        <dbReference type="EMBL" id="KAG7388534.1"/>
    </source>
</evidence>
<protein>
    <submittedName>
        <fullName evidence="2">Uncharacterized protein</fullName>
    </submittedName>
</protein>
<proteinExistence type="predicted"/>
<sequence length="490" mass="49824">MTRVGELFACLISVWSLWLLRISSAQTDVKSWTRDDGESTTVNCSALSPPANTKFWEAMDRCYGCAAEPSCGFCSSTLTCVAGNLQGPYQQFQIWCSDWIPEAEACPVNPQCDAITDCGVCASSTECVWCASDASCMAVEEGYGSGCKALVREIPCPKVVVPETIIVGDVIINQKPPNVTRPRKLQDMCRSNRDLRPEAFLVALALTAVTPLQTVVVWFKLLEAVATGSTPKLKETVVNAGESSGMGRTGGKVILSGGTGSGTNAVDGGDGGGIDVIGGEARGSNALDNGGSINVEAGRAAFGYGGDITMTSATSSGAMALMTAPSGTKGTSGAIVINTGDTTSGDSGELVLYSGQGLKGKGGFIALSVGNNTENPGGDVSVQAGLALHKFTGGSITITTGGSLRSTSGDLVLQTPNSGPHGGSGSFALTTGKALATNSGSMSFVTGVAKKGHGGSVLMSVGVGDTGNGGDVNLTAGDTTGRLYFIFFFA</sequence>
<dbReference type="EMBL" id="JAGDFL010000439">
    <property type="protein sequence ID" value="KAG7388534.1"/>
    <property type="molecule type" value="Genomic_DNA"/>
</dbReference>
<dbReference type="OrthoDB" id="129417at2759"/>
<dbReference type="Proteomes" id="UP000693981">
    <property type="component" value="Unassembled WGS sequence"/>
</dbReference>
<name>A0A8T1W8J4_9STRA</name>
<keyword evidence="1" id="KW-0732">Signal</keyword>